<sequence length="50" mass="5689">MSHLEIGFPEGKTKKILPQMKWAIMTLPAIERLANGKKGRKEQGRKTNLL</sequence>
<protein>
    <recommendedName>
        <fullName evidence="3">Transposase</fullName>
    </recommendedName>
</protein>
<accession>A0ABU3L335</accession>
<dbReference type="RefSeq" id="WP_314012449.1">
    <property type="nucleotide sequence ID" value="NZ_JAVTTP010000001.1"/>
</dbReference>
<organism evidence="1 2">
    <name type="scientific">Pricia mediterranea</name>
    <dbReference type="NCBI Taxonomy" id="3076079"/>
    <lineage>
        <taxon>Bacteria</taxon>
        <taxon>Pseudomonadati</taxon>
        <taxon>Bacteroidota</taxon>
        <taxon>Flavobacteriia</taxon>
        <taxon>Flavobacteriales</taxon>
        <taxon>Flavobacteriaceae</taxon>
        <taxon>Pricia</taxon>
    </lineage>
</organism>
<name>A0ABU3L335_9FLAO</name>
<reference evidence="1 2" key="1">
    <citation type="submission" date="2023-09" db="EMBL/GenBank/DDBJ databases">
        <title>Novel taxa isolated from Blanes Bay.</title>
        <authorList>
            <person name="Rey-Velasco X."/>
            <person name="Lucena T."/>
        </authorList>
    </citation>
    <scope>NUCLEOTIDE SEQUENCE [LARGE SCALE GENOMIC DNA]</scope>
    <source>
        <strain evidence="1 2">S334</strain>
    </source>
</reference>
<proteinExistence type="predicted"/>
<gene>
    <name evidence="1" type="ORF">RQM65_02340</name>
</gene>
<evidence type="ECO:0000313" key="2">
    <source>
        <dbReference type="Proteomes" id="UP001250656"/>
    </source>
</evidence>
<keyword evidence="2" id="KW-1185">Reference proteome</keyword>
<evidence type="ECO:0008006" key="3">
    <source>
        <dbReference type="Google" id="ProtNLM"/>
    </source>
</evidence>
<dbReference type="Proteomes" id="UP001250656">
    <property type="component" value="Unassembled WGS sequence"/>
</dbReference>
<comment type="caution">
    <text evidence="1">The sequence shown here is derived from an EMBL/GenBank/DDBJ whole genome shotgun (WGS) entry which is preliminary data.</text>
</comment>
<evidence type="ECO:0000313" key="1">
    <source>
        <dbReference type="EMBL" id="MDT7827502.1"/>
    </source>
</evidence>
<dbReference type="EMBL" id="JAVTTP010000001">
    <property type="protein sequence ID" value="MDT7827502.1"/>
    <property type="molecule type" value="Genomic_DNA"/>
</dbReference>